<dbReference type="Proteomes" id="UP001198602">
    <property type="component" value="Unassembled WGS sequence"/>
</dbReference>
<dbReference type="RefSeq" id="WP_225237995.1">
    <property type="nucleotide sequence ID" value="NZ_JAHYBX010000001.1"/>
</dbReference>
<dbReference type="InterPro" id="IPR050109">
    <property type="entry name" value="HTH-type_TetR-like_transc_reg"/>
</dbReference>
<organism evidence="4 5">
    <name type="scientific">Massilia hydrophila</name>
    <dbReference type="NCBI Taxonomy" id="3044279"/>
    <lineage>
        <taxon>Bacteria</taxon>
        <taxon>Pseudomonadati</taxon>
        <taxon>Pseudomonadota</taxon>
        <taxon>Betaproteobacteria</taxon>
        <taxon>Burkholderiales</taxon>
        <taxon>Oxalobacteraceae</taxon>
        <taxon>Telluria group</taxon>
        <taxon>Massilia</taxon>
    </lineage>
</organism>
<evidence type="ECO:0000313" key="4">
    <source>
        <dbReference type="EMBL" id="MCA1855662.1"/>
    </source>
</evidence>
<reference evidence="4 5" key="1">
    <citation type="submission" date="2021-07" db="EMBL/GenBank/DDBJ databases">
        <title>Characterization of Violacein-producing bacteria and related species.</title>
        <authorList>
            <person name="Wilson H.S."/>
            <person name="De Leon M.E."/>
        </authorList>
    </citation>
    <scope>NUCLEOTIDE SEQUENCE [LARGE SCALE GENOMIC DNA]</scope>
    <source>
        <strain evidence="4 5">HSC-2F05</strain>
    </source>
</reference>
<dbReference type="PRINTS" id="PR00455">
    <property type="entry name" value="HTHTETR"/>
</dbReference>
<dbReference type="PANTHER" id="PTHR30055:SF226">
    <property type="entry name" value="HTH-TYPE TRANSCRIPTIONAL REGULATOR PKSA"/>
    <property type="match status" value="1"/>
</dbReference>
<dbReference type="PANTHER" id="PTHR30055">
    <property type="entry name" value="HTH-TYPE TRANSCRIPTIONAL REGULATOR RUTR"/>
    <property type="match status" value="1"/>
</dbReference>
<protein>
    <submittedName>
        <fullName evidence="4">TetR/AcrR family transcriptional regulator</fullName>
    </submittedName>
</protein>
<feature type="DNA-binding region" description="H-T-H motif" evidence="2">
    <location>
        <begin position="44"/>
        <end position="63"/>
    </location>
</feature>
<comment type="caution">
    <text evidence="4">The sequence shown here is derived from an EMBL/GenBank/DDBJ whole genome shotgun (WGS) entry which is preliminary data.</text>
</comment>
<dbReference type="SUPFAM" id="SSF46689">
    <property type="entry name" value="Homeodomain-like"/>
    <property type="match status" value="1"/>
</dbReference>
<evidence type="ECO:0000256" key="1">
    <source>
        <dbReference type="ARBA" id="ARBA00023125"/>
    </source>
</evidence>
<accession>A0ABS7Y7L9</accession>
<dbReference type="Gene3D" id="1.10.10.60">
    <property type="entry name" value="Homeodomain-like"/>
    <property type="match status" value="1"/>
</dbReference>
<sequence>MKAELNHSRSYRGLTQDERRTERRARLVAAAIAVYGERGYHQATVKAVCEAAGLTERYFYESFVNSEALLIDSFNLVTYSVLGDVKRAAREAGRGRVARLRAMLHAYFSALQREPQSARVFLVEIRGVSRAVDQAFDAALRAIGHEVARIVAPSGQPGDELLQAGVVGGVMHIALRWIDAGYRPGIESVVDSALQLGMLLSARPARGARARAAGTLTAPAPSA</sequence>
<feature type="domain" description="HTH tetR-type" evidence="3">
    <location>
        <begin position="21"/>
        <end position="81"/>
    </location>
</feature>
<dbReference type="Pfam" id="PF00440">
    <property type="entry name" value="TetR_N"/>
    <property type="match status" value="1"/>
</dbReference>
<name>A0ABS7Y7L9_9BURK</name>
<dbReference type="InterPro" id="IPR001647">
    <property type="entry name" value="HTH_TetR"/>
</dbReference>
<evidence type="ECO:0000313" key="5">
    <source>
        <dbReference type="Proteomes" id="UP001198602"/>
    </source>
</evidence>
<keyword evidence="1 2" id="KW-0238">DNA-binding</keyword>
<keyword evidence="5" id="KW-1185">Reference proteome</keyword>
<evidence type="ECO:0000259" key="3">
    <source>
        <dbReference type="PROSITE" id="PS50977"/>
    </source>
</evidence>
<proteinExistence type="predicted"/>
<dbReference type="InterPro" id="IPR009057">
    <property type="entry name" value="Homeodomain-like_sf"/>
</dbReference>
<dbReference type="PROSITE" id="PS50977">
    <property type="entry name" value="HTH_TETR_2"/>
    <property type="match status" value="1"/>
</dbReference>
<gene>
    <name evidence="4" type="ORF">LE190_06940</name>
</gene>
<dbReference type="Gene3D" id="1.10.357.10">
    <property type="entry name" value="Tetracycline Repressor, domain 2"/>
    <property type="match status" value="1"/>
</dbReference>
<evidence type="ECO:0000256" key="2">
    <source>
        <dbReference type="PROSITE-ProRule" id="PRU00335"/>
    </source>
</evidence>
<dbReference type="EMBL" id="JAHYBX010000001">
    <property type="protein sequence ID" value="MCA1855662.1"/>
    <property type="molecule type" value="Genomic_DNA"/>
</dbReference>